<name>A0A084AAA1_LACLC</name>
<organism evidence="2 3">
    <name type="scientific">Lactococcus cremoris subsp. cremoris GE214</name>
    <dbReference type="NCBI Taxonomy" id="1415168"/>
    <lineage>
        <taxon>Bacteria</taxon>
        <taxon>Bacillati</taxon>
        <taxon>Bacillota</taxon>
        <taxon>Bacilli</taxon>
        <taxon>Lactobacillales</taxon>
        <taxon>Streptococcaceae</taxon>
        <taxon>Lactococcus</taxon>
        <taxon>Lactococcus cremoris subsp. cremoris</taxon>
    </lineage>
</organism>
<dbReference type="AlphaFoldDB" id="A0A084AAA1"/>
<dbReference type="PATRIC" id="fig|1415168.3.peg.1702"/>
<evidence type="ECO:0000313" key="2">
    <source>
        <dbReference type="EMBL" id="KEY62230.1"/>
    </source>
</evidence>
<dbReference type="InterPro" id="IPR055763">
    <property type="entry name" value="DUF7339"/>
</dbReference>
<proteinExistence type="predicted"/>
<comment type="caution">
    <text evidence="2">The sequence shown here is derived from an EMBL/GenBank/DDBJ whole genome shotgun (WGS) entry which is preliminary data.</text>
</comment>
<gene>
    <name evidence="2" type="ORF">U725_01628</name>
</gene>
<protein>
    <submittedName>
        <fullName evidence="2">Putative phage related protein</fullName>
    </submittedName>
</protein>
<evidence type="ECO:0000259" key="1">
    <source>
        <dbReference type="Pfam" id="PF24028"/>
    </source>
</evidence>
<reference evidence="2 3" key="1">
    <citation type="submission" date="2014-06" db="EMBL/GenBank/DDBJ databases">
        <title>Draft genome sequence of the putrescine producing strain Lactococcus lactis subsp cremoris GE214.</title>
        <authorList>
            <person name="Ladero V."/>
            <person name="Linares D.M."/>
            <person name="del Rio B."/>
            <person name="Mayo B."/>
            <person name="Martin M.C."/>
            <person name="Fernandez M."/>
            <person name="Alvarez M.A."/>
        </authorList>
    </citation>
    <scope>NUCLEOTIDE SEQUENCE [LARGE SCALE GENOMIC DNA]</scope>
    <source>
        <strain evidence="2 3">GE214</strain>
    </source>
</reference>
<dbReference type="Pfam" id="PF24028">
    <property type="entry name" value="DUF7339"/>
    <property type="match status" value="1"/>
</dbReference>
<accession>A0A084AAA1</accession>
<dbReference type="Proteomes" id="UP000028401">
    <property type="component" value="Unassembled WGS sequence"/>
</dbReference>
<feature type="domain" description="DUF7339" evidence="1">
    <location>
        <begin position="1"/>
        <end position="108"/>
    </location>
</feature>
<dbReference type="EMBL" id="AZSI01000049">
    <property type="protein sequence ID" value="KEY62230.1"/>
    <property type="molecule type" value="Genomic_DNA"/>
</dbReference>
<sequence length="110" mass="13217">MKALEFWNLIDKYLKENNMSLTQLNNELCFRPGYLKVRKDRHKIPSAIKMVKLKNILSDDVLYELITTFCVLPTSLHDIREVDDFILSLEISKEMREKQRMRRKLQRTTD</sequence>
<dbReference type="RefSeq" id="WP_042748402.1">
    <property type="nucleotide sequence ID" value="NZ_AZSI01000049.1"/>
</dbReference>
<evidence type="ECO:0000313" key="3">
    <source>
        <dbReference type="Proteomes" id="UP000028401"/>
    </source>
</evidence>